<feature type="transmembrane region" description="Helical" evidence="1">
    <location>
        <begin position="262"/>
        <end position="281"/>
    </location>
</feature>
<dbReference type="PANTHER" id="PTHR43185:SF1">
    <property type="entry name" value="FE(2+) TRANSPORTER FEOB"/>
    <property type="match status" value="1"/>
</dbReference>
<feature type="transmembrane region" description="Helical" evidence="1">
    <location>
        <begin position="190"/>
        <end position="211"/>
    </location>
</feature>
<dbReference type="Pfam" id="PF02421">
    <property type="entry name" value="FeoB_N"/>
    <property type="match status" value="1"/>
</dbReference>
<feature type="transmembrane region" description="Helical" evidence="1">
    <location>
        <begin position="538"/>
        <end position="559"/>
    </location>
</feature>
<accession>A0A368KMQ0</accession>
<dbReference type="RefSeq" id="WP_114370745.1">
    <property type="nucleotide sequence ID" value="NZ_QPEX01000037.1"/>
</dbReference>
<dbReference type="SUPFAM" id="SSF52540">
    <property type="entry name" value="P-loop containing nucleoside triphosphate hydrolases"/>
    <property type="match status" value="1"/>
</dbReference>
<dbReference type="AlphaFoldDB" id="A0A368KMQ0"/>
<dbReference type="InterPro" id="IPR011642">
    <property type="entry name" value="Gate_dom"/>
</dbReference>
<dbReference type="Gene3D" id="3.40.50.300">
    <property type="entry name" value="P-loop containing nucleotide triphosphate hydrolases"/>
    <property type="match status" value="1"/>
</dbReference>
<dbReference type="Proteomes" id="UP000253562">
    <property type="component" value="Unassembled WGS sequence"/>
</dbReference>
<dbReference type="OrthoDB" id="9809127at2"/>
<dbReference type="InterPro" id="IPR030389">
    <property type="entry name" value="G_FEOB_dom"/>
</dbReference>
<feature type="domain" description="Nucleoside transporter/FeoB GTPase Gate" evidence="3">
    <location>
        <begin position="265"/>
        <end position="357"/>
    </location>
</feature>
<proteinExistence type="predicted"/>
<evidence type="ECO:0000313" key="5">
    <source>
        <dbReference type="Proteomes" id="UP000253562"/>
    </source>
</evidence>
<dbReference type="InterPro" id="IPR050860">
    <property type="entry name" value="FeoB_GTPase"/>
</dbReference>
<evidence type="ECO:0000259" key="2">
    <source>
        <dbReference type="Pfam" id="PF02421"/>
    </source>
</evidence>
<reference evidence="4 5" key="1">
    <citation type="submission" date="2018-07" db="EMBL/GenBank/DDBJ databases">
        <title>Comparative genomes isolates from brazilian mangrove.</title>
        <authorList>
            <person name="De Araujo J.E."/>
            <person name="Taketani R.G."/>
            <person name="Silva M.C.P."/>
            <person name="Lourenco M.V."/>
            <person name="Oliveira V.M."/>
            <person name="Andreote F.D."/>
        </authorList>
    </citation>
    <scope>NUCLEOTIDE SEQUENCE [LARGE SCALE GENOMIC DNA]</scope>
    <source>
        <strain evidence="4 5">HEX PRIS-MGV</strain>
    </source>
</reference>
<comment type="caution">
    <text evidence="4">The sequence shown here is derived from an EMBL/GenBank/DDBJ whole genome shotgun (WGS) entry which is preliminary data.</text>
</comment>
<dbReference type="EMBL" id="QPEX01000037">
    <property type="protein sequence ID" value="RCS43982.1"/>
    <property type="molecule type" value="Genomic_DNA"/>
</dbReference>
<organism evidence="4 5">
    <name type="scientific">Bremerella cremea</name>
    <dbReference type="NCBI Taxonomy" id="1031537"/>
    <lineage>
        <taxon>Bacteria</taxon>
        <taxon>Pseudomonadati</taxon>
        <taxon>Planctomycetota</taxon>
        <taxon>Planctomycetia</taxon>
        <taxon>Pirellulales</taxon>
        <taxon>Pirellulaceae</taxon>
        <taxon>Bremerella</taxon>
    </lineage>
</organism>
<evidence type="ECO:0000256" key="1">
    <source>
        <dbReference type="SAM" id="Phobius"/>
    </source>
</evidence>
<keyword evidence="1" id="KW-0472">Membrane</keyword>
<feature type="transmembrane region" description="Helical" evidence="1">
    <location>
        <begin position="429"/>
        <end position="452"/>
    </location>
</feature>
<feature type="transmembrane region" description="Helical" evidence="1">
    <location>
        <begin position="336"/>
        <end position="357"/>
    </location>
</feature>
<protein>
    <submittedName>
        <fullName evidence="4">Ferrous iron transporter B</fullName>
    </submittedName>
</protein>
<feature type="transmembrane region" description="Helical" evidence="1">
    <location>
        <begin position="369"/>
        <end position="387"/>
    </location>
</feature>
<dbReference type="PANTHER" id="PTHR43185">
    <property type="entry name" value="FERROUS IRON TRANSPORT PROTEIN B"/>
    <property type="match status" value="1"/>
</dbReference>
<name>A0A368KMQ0_9BACT</name>
<evidence type="ECO:0000259" key="3">
    <source>
        <dbReference type="Pfam" id="PF07670"/>
    </source>
</evidence>
<dbReference type="GO" id="GO:0015093">
    <property type="term" value="F:ferrous iron transmembrane transporter activity"/>
    <property type="evidence" value="ECO:0007669"/>
    <property type="project" value="TreeGrafter"/>
</dbReference>
<gene>
    <name evidence="4" type="ORF">DTL42_18540</name>
</gene>
<evidence type="ECO:0000313" key="4">
    <source>
        <dbReference type="EMBL" id="RCS43982.1"/>
    </source>
</evidence>
<dbReference type="GO" id="GO:0005525">
    <property type="term" value="F:GTP binding"/>
    <property type="evidence" value="ECO:0007669"/>
    <property type="project" value="InterPro"/>
</dbReference>
<keyword evidence="1" id="KW-1133">Transmembrane helix</keyword>
<feature type="transmembrane region" description="Helical" evidence="1">
    <location>
        <begin position="508"/>
        <end position="526"/>
    </location>
</feature>
<sequence>MSTLTEAACQSVLVVGKESAGKSTLISSLAGMPTGVANFRGSTVAVERYQTDRFVFVDTPGIFRQSDTETTRRALAALGKHETILLVAQATQLDEDLAELLPLVAGKQGVVVVSNWDRIQPGEAALEAIERLSHEAGIPFITVDGRCLNQHQVHQISEALLTPSEFTVSNLRFHAGWRIEPRPGILEHRVLGPILAAALLILPALATIFGANELANVLHPVVEGWLDPVVAHIQSTWPNSIRILLTNRTEGFGYGLLDMGPFLLVWALPTVILFSVILGVYKSSGLVERINIALHPYVRHVGLSGRDIVRILMGFGCNVPAVVSTRACSGCSRDSAIAAIAFGAACSYQLPATMAVLSSVSIQLGRSPIVLNLIYLSYLFLTTLVYLRLSSPRSGRDALNILMTPRRPFMQWPSARSLWRESRTTIQQFFLQAMPIFVAICIIASLLAYAGVLNVMSSGIGPMMAIFNLPVEASLPLMLASIRKDGIFLFAGDQGFTTPMTAAQTLTAVYLAGVLFPCLVTALTIARETNWQRTAVLLFRQAAFALVFSLILAWGTLWLL</sequence>
<keyword evidence="1" id="KW-0812">Transmembrane</keyword>
<dbReference type="Pfam" id="PF07670">
    <property type="entry name" value="Gate"/>
    <property type="match status" value="1"/>
</dbReference>
<dbReference type="GO" id="GO:0005886">
    <property type="term" value="C:plasma membrane"/>
    <property type="evidence" value="ECO:0007669"/>
    <property type="project" value="TreeGrafter"/>
</dbReference>
<feature type="domain" description="FeoB-type G" evidence="2">
    <location>
        <begin position="11"/>
        <end position="146"/>
    </location>
</feature>
<dbReference type="InterPro" id="IPR027417">
    <property type="entry name" value="P-loop_NTPase"/>
</dbReference>